<dbReference type="PROSITE" id="PS50902">
    <property type="entry name" value="FLAVODOXIN_LIKE"/>
    <property type="match status" value="1"/>
</dbReference>
<gene>
    <name evidence="2" type="ORF">D6T64_20320</name>
</gene>
<dbReference type="SUPFAM" id="SSF52218">
    <property type="entry name" value="Flavoproteins"/>
    <property type="match status" value="1"/>
</dbReference>
<proteinExistence type="predicted"/>
<keyword evidence="3" id="KW-1185">Reference proteome</keyword>
<accession>A0A3A5MLB6</accession>
<reference evidence="2 3" key="1">
    <citation type="submission" date="2018-09" db="EMBL/GenBank/DDBJ databases">
        <title>Novel species of Cryobacterium.</title>
        <authorList>
            <person name="Liu Q."/>
            <person name="Xin Y.-H."/>
        </authorList>
    </citation>
    <scope>NUCLEOTIDE SEQUENCE [LARGE SCALE GENOMIC DNA]</scope>
    <source>
        <strain evidence="2 3">Hh39</strain>
    </source>
</reference>
<comment type="caution">
    <text evidence="2">The sequence shown here is derived from an EMBL/GenBank/DDBJ whole genome shotgun (WGS) entry which is preliminary data.</text>
</comment>
<dbReference type="InterPro" id="IPR029039">
    <property type="entry name" value="Flavoprotein-like_sf"/>
</dbReference>
<dbReference type="InterPro" id="IPR008254">
    <property type="entry name" value="Flavodoxin/NO_synth"/>
</dbReference>
<dbReference type="InterPro" id="IPR001226">
    <property type="entry name" value="Flavodoxin_CS"/>
</dbReference>
<dbReference type="Proteomes" id="UP000272015">
    <property type="component" value="Unassembled WGS sequence"/>
</dbReference>
<dbReference type="AlphaFoldDB" id="A0A3A5MLB6"/>
<feature type="domain" description="Flavodoxin-like" evidence="1">
    <location>
        <begin position="3"/>
        <end position="169"/>
    </location>
</feature>
<name>A0A3A5MLB6_9MICO</name>
<dbReference type="PROSITE" id="PS00201">
    <property type="entry name" value="FLAVODOXIN"/>
    <property type="match status" value="1"/>
</dbReference>
<dbReference type="EMBL" id="QZVS01000096">
    <property type="protein sequence ID" value="RJT85257.1"/>
    <property type="molecule type" value="Genomic_DNA"/>
</dbReference>
<evidence type="ECO:0000313" key="2">
    <source>
        <dbReference type="EMBL" id="RJT85257.1"/>
    </source>
</evidence>
<dbReference type="OrthoDB" id="3253043at2"/>
<dbReference type="Pfam" id="PF00258">
    <property type="entry name" value="Flavodoxin_1"/>
    <property type="match status" value="1"/>
</dbReference>
<sequence length="180" mass="18574">MHALVIYESMYGNTHALAEAIGRGLGTRWSAAIVPVAHADEQNLAAFDLLVVGGPTHVHGMSRGSTRHAAADAAAEPDSRLHLDPDAAGDGVRDWLNGLSAQSGVAAAFDTRVDAPALVTGRAAKGIAHLLEHVGFQLALPPQSFLVTGETVLATGEIERAEAWGSALGALVPVTAPHRS</sequence>
<dbReference type="RefSeq" id="WP_119976479.1">
    <property type="nucleotide sequence ID" value="NZ_JBHSQA010000004.1"/>
</dbReference>
<evidence type="ECO:0000313" key="3">
    <source>
        <dbReference type="Proteomes" id="UP000272015"/>
    </source>
</evidence>
<organism evidence="2 3">
    <name type="scientific">Cryobacterium melibiosiphilum</name>
    <dbReference type="NCBI Taxonomy" id="995039"/>
    <lineage>
        <taxon>Bacteria</taxon>
        <taxon>Bacillati</taxon>
        <taxon>Actinomycetota</taxon>
        <taxon>Actinomycetes</taxon>
        <taxon>Micrococcales</taxon>
        <taxon>Microbacteriaceae</taxon>
        <taxon>Cryobacterium</taxon>
    </lineage>
</organism>
<evidence type="ECO:0000259" key="1">
    <source>
        <dbReference type="PROSITE" id="PS50902"/>
    </source>
</evidence>
<dbReference type="Gene3D" id="3.40.50.360">
    <property type="match status" value="1"/>
</dbReference>
<dbReference type="GO" id="GO:0009055">
    <property type="term" value="F:electron transfer activity"/>
    <property type="evidence" value="ECO:0007669"/>
    <property type="project" value="InterPro"/>
</dbReference>
<protein>
    <submittedName>
        <fullName evidence="2">Flavodoxin</fullName>
    </submittedName>
</protein>
<dbReference type="GO" id="GO:0010181">
    <property type="term" value="F:FMN binding"/>
    <property type="evidence" value="ECO:0007669"/>
    <property type="project" value="InterPro"/>
</dbReference>